<comment type="caution">
    <text evidence="2">The sequence shown here is derived from an EMBL/GenBank/DDBJ whole genome shotgun (WGS) entry which is preliminary data.</text>
</comment>
<feature type="region of interest" description="Disordered" evidence="1">
    <location>
        <begin position="162"/>
        <end position="193"/>
    </location>
</feature>
<evidence type="ECO:0000313" key="3">
    <source>
        <dbReference type="Proteomes" id="UP000634136"/>
    </source>
</evidence>
<reference evidence="2" key="1">
    <citation type="submission" date="2020-09" db="EMBL/GenBank/DDBJ databases">
        <title>Genome-Enabled Discovery of Anthraquinone Biosynthesis in Senna tora.</title>
        <authorList>
            <person name="Kang S.-H."/>
            <person name="Pandey R.P."/>
            <person name="Lee C.-M."/>
            <person name="Sim J.-S."/>
            <person name="Jeong J.-T."/>
            <person name="Choi B.-S."/>
            <person name="Jung M."/>
            <person name="Ginzburg D."/>
            <person name="Zhao K."/>
            <person name="Won S.Y."/>
            <person name="Oh T.-J."/>
            <person name="Yu Y."/>
            <person name="Kim N.-H."/>
            <person name="Lee O.R."/>
            <person name="Lee T.-H."/>
            <person name="Bashyal P."/>
            <person name="Kim T.-S."/>
            <person name="Lee W.-H."/>
            <person name="Kawkins C."/>
            <person name="Kim C.-K."/>
            <person name="Kim J.S."/>
            <person name="Ahn B.O."/>
            <person name="Rhee S.Y."/>
            <person name="Sohng J.K."/>
        </authorList>
    </citation>
    <scope>NUCLEOTIDE SEQUENCE</scope>
    <source>
        <tissue evidence="2">Leaf</tissue>
    </source>
</reference>
<keyword evidence="3" id="KW-1185">Reference proteome</keyword>
<gene>
    <name evidence="2" type="ORF">G2W53_010073</name>
</gene>
<sequence>MAVWVRVAELPIEYYNHTFLWRLGDRLGKTLKMDPYSKECSWSGFGPWMIPSRLGRRRPMMNKMGRQGSDGAIRSMNDGLKQKSEVDKGSRFDVLNDLECENDGVGMEDGGNEGDQGDMMMEGVVLNGVDNKEKIVKEKGRGEKARATGTLGSDSMDGMIHWGWIGKENGGNDKDKGQFSSRSLGPKRRFPRG</sequence>
<name>A0A835C967_9FABA</name>
<accession>A0A835C967</accession>
<dbReference type="EMBL" id="JAAIUW010000004">
    <property type="protein sequence ID" value="KAF7835214.1"/>
    <property type="molecule type" value="Genomic_DNA"/>
</dbReference>
<dbReference type="OrthoDB" id="1096772at2759"/>
<proteinExistence type="predicted"/>
<protein>
    <submittedName>
        <fullName evidence="2">Retrovirus-related Pol polyprotein LINE-1</fullName>
    </submittedName>
</protein>
<evidence type="ECO:0000313" key="2">
    <source>
        <dbReference type="EMBL" id="KAF7835214.1"/>
    </source>
</evidence>
<evidence type="ECO:0000256" key="1">
    <source>
        <dbReference type="SAM" id="MobiDB-lite"/>
    </source>
</evidence>
<dbReference type="AlphaFoldDB" id="A0A835C967"/>
<dbReference type="Proteomes" id="UP000634136">
    <property type="component" value="Unassembled WGS sequence"/>
</dbReference>
<organism evidence="2 3">
    <name type="scientific">Senna tora</name>
    <dbReference type="NCBI Taxonomy" id="362788"/>
    <lineage>
        <taxon>Eukaryota</taxon>
        <taxon>Viridiplantae</taxon>
        <taxon>Streptophyta</taxon>
        <taxon>Embryophyta</taxon>
        <taxon>Tracheophyta</taxon>
        <taxon>Spermatophyta</taxon>
        <taxon>Magnoliopsida</taxon>
        <taxon>eudicotyledons</taxon>
        <taxon>Gunneridae</taxon>
        <taxon>Pentapetalae</taxon>
        <taxon>rosids</taxon>
        <taxon>fabids</taxon>
        <taxon>Fabales</taxon>
        <taxon>Fabaceae</taxon>
        <taxon>Caesalpinioideae</taxon>
        <taxon>Cassia clade</taxon>
        <taxon>Senna</taxon>
    </lineage>
</organism>